<comment type="subcellular location">
    <subcellularLocation>
        <location evidence="1">Membrane</location>
        <topology evidence="1">Multi-pass membrane protein</topology>
    </subcellularLocation>
</comment>
<organism evidence="7 8">
    <name type="scientific">Nocardiopsis composta</name>
    <dbReference type="NCBI Taxonomy" id="157465"/>
    <lineage>
        <taxon>Bacteria</taxon>
        <taxon>Bacillati</taxon>
        <taxon>Actinomycetota</taxon>
        <taxon>Actinomycetes</taxon>
        <taxon>Streptosporangiales</taxon>
        <taxon>Nocardiopsidaceae</taxon>
        <taxon>Nocardiopsis</taxon>
    </lineage>
</organism>
<comment type="caution">
    <text evidence="7">The sequence shown here is derived from an EMBL/GenBank/DDBJ whole genome shotgun (WGS) entry which is preliminary data.</text>
</comment>
<evidence type="ECO:0000313" key="8">
    <source>
        <dbReference type="Proteomes" id="UP000572635"/>
    </source>
</evidence>
<feature type="transmembrane region" description="Helical" evidence="6">
    <location>
        <begin position="39"/>
        <end position="54"/>
    </location>
</feature>
<evidence type="ECO:0000256" key="6">
    <source>
        <dbReference type="SAM" id="Phobius"/>
    </source>
</evidence>
<evidence type="ECO:0000256" key="5">
    <source>
        <dbReference type="ARBA" id="ARBA00023136"/>
    </source>
</evidence>
<keyword evidence="4 6" id="KW-1133">Transmembrane helix</keyword>
<keyword evidence="8" id="KW-1185">Reference proteome</keyword>
<evidence type="ECO:0000256" key="3">
    <source>
        <dbReference type="ARBA" id="ARBA00022692"/>
    </source>
</evidence>
<dbReference type="GO" id="GO:0016020">
    <property type="term" value="C:membrane"/>
    <property type="evidence" value="ECO:0007669"/>
    <property type="project" value="UniProtKB-SubCell"/>
</dbReference>
<feature type="transmembrane region" description="Helical" evidence="6">
    <location>
        <begin position="120"/>
        <end position="140"/>
    </location>
</feature>
<sequence>MIPRRPLARALLAVFPVLVAAHLAVQLLGAESWARPTQVLLMPALALAVLAAAERPRRRPVALLLVALFFSWLGDALPAPAGGDTAFLLMVGGFLAAQLVYAFAFWPYRRRSALFHRRWLLAPYLGAVAALVWLCAPHAGGLLLPVLAYGLVLGLMAVLATGVGAWAAAGGALFLASDSLIALRAFVPGFALPQDGFWVMAGYCAAQACIALGVLQRANGRPAEHSLPR</sequence>
<comment type="similarity">
    <text evidence="2">Belongs to the TMEM86 family.</text>
</comment>
<evidence type="ECO:0000313" key="7">
    <source>
        <dbReference type="EMBL" id="MBB5436140.1"/>
    </source>
</evidence>
<evidence type="ECO:0000256" key="2">
    <source>
        <dbReference type="ARBA" id="ARBA00007375"/>
    </source>
</evidence>
<feature type="transmembrane region" description="Helical" evidence="6">
    <location>
        <begin position="146"/>
        <end position="166"/>
    </location>
</feature>
<evidence type="ECO:0000256" key="1">
    <source>
        <dbReference type="ARBA" id="ARBA00004141"/>
    </source>
</evidence>
<dbReference type="RefSeq" id="WP_184399453.1">
    <property type="nucleotide sequence ID" value="NZ_BAAAJD010000068.1"/>
</dbReference>
<dbReference type="PANTHER" id="PTHR31885">
    <property type="entry name" value="GH04784P"/>
    <property type="match status" value="1"/>
</dbReference>
<dbReference type="Pfam" id="PF07947">
    <property type="entry name" value="YhhN"/>
    <property type="match status" value="1"/>
</dbReference>
<dbReference type="GO" id="GO:0016787">
    <property type="term" value="F:hydrolase activity"/>
    <property type="evidence" value="ECO:0007669"/>
    <property type="project" value="TreeGrafter"/>
</dbReference>
<feature type="transmembrane region" description="Helical" evidence="6">
    <location>
        <begin position="87"/>
        <end position="108"/>
    </location>
</feature>
<reference evidence="7 8" key="1">
    <citation type="submission" date="2020-08" db="EMBL/GenBank/DDBJ databases">
        <title>Sequencing the genomes of 1000 actinobacteria strains.</title>
        <authorList>
            <person name="Klenk H.-P."/>
        </authorList>
    </citation>
    <scope>NUCLEOTIDE SEQUENCE [LARGE SCALE GENOMIC DNA]</scope>
    <source>
        <strain evidence="7 8">DSM 44551</strain>
    </source>
</reference>
<keyword evidence="3 6" id="KW-0812">Transmembrane</keyword>
<evidence type="ECO:0000256" key="4">
    <source>
        <dbReference type="ARBA" id="ARBA00022989"/>
    </source>
</evidence>
<dbReference type="AlphaFoldDB" id="A0A7W8QUB6"/>
<dbReference type="EMBL" id="JACHDB010000002">
    <property type="protein sequence ID" value="MBB5436140.1"/>
    <property type="molecule type" value="Genomic_DNA"/>
</dbReference>
<feature type="transmembrane region" description="Helical" evidence="6">
    <location>
        <begin position="61"/>
        <end position="81"/>
    </location>
</feature>
<gene>
    <name evidence="7" type="ORF">HDA36_006288</name>
</gene>
<dbReference type="Proteomes" id="UP000572635">
    <property type="component" value="Unassembled WGS sequence"/>
</dbReference>
<dbReference type="InterPro" id="IPR012506">
    <property type="entry name" value="TMEM86B-like"/>
</dbReference>
<protein>
    <submittedName>
        <fullName evidence="7">Putative membrane protein YhhN</fullName>
    </submittedName>
</protein>
<accession>A0A7W8QUB6</accession>
<keyword evidence="5 6" id="KW-0472">Membrane</keyword>
<name>A0A7W8QUB6_9ACTN</name>
<dbReference type="PANTHER" id="PTHR31885:SF6">
    <property type="entry name" value="GH04784P"/>
    <property type="match status" value="1"/>
</dbReference>
<proteinExistence type="inferred from homology"/>